<accession>A0A0P0RPY2</accession>
<evidence type="ECO:0000313" key="2">
    <source>
        <dbReference type="EMBL" id="ALL71089.1"/>
    </source>
</evidence>
<dbReference type="EMBL" id="CP012748">
    <property type="protein sequence ID" value="ALL71089.1"/>
    <property type="molecule type" value="Genomic_DNA"/>
</dbReference>
<dbReference type="CDD" id="cd03138">
    <property type="entry name" value="GATase1_AraC_2"/>
    <property type="match status" value="1"/>
</dbReference>
<dbReference type="InterPro" id="IPR052158">
    <property type="entry name" value="INH-QAR"/>
</dbReference>
<dbReference type="InterPro" id="IPR018060">
    <property type="entry name" value="HTH_AraC"/>
</dbReference>
<dbReference type="PROSITE" id="PS01124">
    <property type="entry name" value="HTH_ARAC_FAMILY_2"/>
    <property type="match status" value="1"/>
</dbReference>
<geneLocation type="plasmid" evidence="3"/>
<protein>
    <submittedName>
        <fullName evidence="2">Transcriptional regulator containing an amidase domain and an AraC-type DNA-binding HTH domain</fullName>
    </submittedName>
</protein>
<dbReference type="SMART" id="SM00342">
    <property type="entry name" value="HTH_ARAC"/>
    <property type="match status" value="1"/>
</dbReference>
<dbReference type="Pfam" id="PF01965">
    <property type="entry name" value="DJ-1_PfpI"/>
    <property type="match status" value="1"/>
</dbReference>
<keyword evidence="2" id="KW-0614">Plasmid</keyword>
<dbReference type="Gene3D" id="1.10.10.60">
    <property type="entry name" value="Homeodomain-like"/>
    <property type="match status" value="1"/>
</dbReference>
<dbReference type="KEGG" id="bcai:K788_0002084"/>
<dbReference type="GO" id="GO:0003700">
    <property type="term" value="F:DNA-binding transcription factor activity"/>
    <property type="evidence" value="ECO:0007669"/>
    <property type="project" value="InterPro"/>
</dbReference>
<keyword evidence="2" id="KW-0238">DNA-binding</keyword>
<dbReference type="AlphaFoldDB" id="A0A0P0RPY2"/>
<organism evidence="2 3">
    <name type="scientific">Paraburkholderia caribensis MBA4</name>
    <dbReference type="NCBI Taxonomy" id="1323664"/>
    <lineage>
        <taxon>Bacteria</taxon>
        <taxon>Pseudomonadati</taxon>
        <taxon>Pseudomonadota</taxon>
        <taxon>Betaproteobacteria</taxon>
        <taxon>Burkholderiales</taxon>
        <taxon>Burkholderiaceae</taxon>
        <taxon>Paraburkholderia</taxon>
    </lineage>
</organism>
<dbReference type="Gene3D" id="3.40.50.880">
    <property type="match status" value="1"/>
</dbReference>
<evidence type="ECO:0000313" key="3">
    <source>
        <dbReference type="Proteomes" id="UP000019146"/>
    </source>
</evidence>
<dbReference type="PANTHER" id="PTHR43130:SF11">
    <property type="entry name" value="TRANSCRIPTIONAL REGULATORY PROTEIN"/>
    <property type="match status" value="1"/>
</dbReference>
<gene>
    <name evidence="2" type="ORF">K788_0002084</name>
</gene>
<proteinExistence type="predicted"/>
<feature type="domain" description="HTH araC/xylS-type" evidence="1">
    <location>
        <begin position="247"/>
        <end position="345"/>
    </location>
</feature>
<dbReference type="InterPro" id="IPR002818">
    <property type="entry name" value="DJ-1/PfpI"/>
</dbReference>
<dbReference type="GO" id="GO:0043565">
    <property type="term" value="F:sequence-specific DNA binding"/>
    <property type="evidence" value="ECO:0007669"/>
    <property type="project" value="InterPro"/>
</dbReference>
<name>A0A0P0RPY2_9BURK</name>
<sequence length="347" mass="37857">MHLAASLHSKGKRCIVVYDDVRVIYAMRITVLALDGLFDTGLAVTLDALGAANKLASRMTGGTPKFNVTVVGVRKRVRSGQGFTIPVQAITPDLKPDWVIVPALGKTTPEELLPALERADVKQATAQLLAWRAEGALIAASCIGTFLLAEAGLLDHREATSTWSLAPLFRQRYPKVSLDESRMLVATDIGVTAGAALGHLDLTLWLIRKASPELATLVSRYLLADIRSLQAPYIIPNHLAMADPLMQRFERWARDHLKEGFSLQDAAGALATSARTLQRRCQEVLGKSPLAYFQDLRVERAQSLLHGSGLDLEAIAAEVGYVDGATLRTLLRQRLGRGVRELRADLR</sequence>
<evidence type="ECO:0000259" key="1">
    <source>
        <dbReference type="PROSITE" id="PS01124"/>
    </source>
</evidence>
<dbReference type="Proteomes" id="UP000019146">
    <property type="component" value="Plasmid unnamed"/>
</dbReference>
<dbReference type="PANTHER" id="PTHR43130">
    <property type="entry name" value="ARAC-FAMILY TRANSCRIPTIONAL REGULATOR"/>
    <property type="match status" value="1"/>
</dbReference>
<dbReference type="SUPFAM" id="SSF52317">
    <property type="entry name" value="Class I glutamine amidotransferase-like"/>
    <property type="match status" value="1"/>
</dbReference>
<reference evidence="2 3" key="1">
    <citation type="journal article" date="2014" name="Genome Announc.">
        <title>Draft Genome Sequence of the Haloacid-Degrading Burkholderia caribensis Strain MBA4.</title>
        <authorList>
            <person name="Pan Y."/>
            <person name="Kong K.F."/>
            <person name="Tsang J.S."/>
        </authorList>
    </citation>
    <scope>NUCLEOTIDE SEQUENCE [LARGE SCALE GENOMIC DNA]</scope>
    <source>
        <strain evidence="2 3">MBA4</strain>
        <plasmid evidence="3">Plasmid</plasmid>
    </source>
</reference>
<dbReference type="InterPro" id="IPR029062">
    <property type="entry name" value="Class_I_gatase-like"/>
</dbReference>
<dbReference type="Pfam" id="PF12833">
    <property type="entry name" value="HTH_18"/>
    <property type="match status" value="1"/>
</dbReference>